<feature type="region of interest" description="Disordered" evidence="1">
    <location>
        <begin position="141"/>
        <end position="178"/>
    </location>
</feature>
<feature type="domain" description="DUF6468" evidence="3">
    <location>
        <begin position="38"/>
        <end position="112"/>
    </location>
</feature>
<dbReference type="InterPro" id="IPR045531">
    <property type="entry name" value="DUF6468"/>
</dbReference>
<dbReference type="AlphaFoldDB" id="B6IQA0"/>
<feature type="transmembrane region" description="Helical" evidence="2">
    <location>
        <begin position="12"/>
        <end position="29"/>
    </location>
</feature>
<evidence type="ECO:0000313" key="5">
    <source>
        <dbReference type="Proteomes" id="UP000001591"/>
    </source>
</evidence>
<reference evidence="4 5" key="1">
    <citation type="journal article" date="2010" name="BMC Genomics">
        <title>Metabolic flexibility revealed in the genome of the cyst-forming alpha-1 proteobacterium Rhodospirillum centenum.</title>
        <authorList>
            <person name="Lu Y.K."/>
            <person name="Marden J."/>
            <person name="Han M."/>
            <person name="Swingley W.D."/>
            <person name="Mastrian S.D."/>
            <person name="Chowdhury S.R."/>
            <person name="Hao J."/>
            <person name="Helmy T."/>
            <person name="Kim S."/>
            <person name="Kurdoglu A.A."/>
            <person name="Matthies H.J."/>
            <person name="Rollo D."/>
            <person name="Stothard P."/>
            <person name="Blankenship R.E."/>
            <person name="Bauer C.E."/>
            <person name="Touchman J.W."/>
        </authorList>
    </citation>
    <scope>NUCLEOTIDE SEQUENCE [LARGE SCALE GENOMIC DNA]</scope>
    <source>
        <strain evidence="5">ATCC 51521 / SW</strain>
    </source>
</reference>
<dbReference type="eggNOG" id="ENOG502ZK6Q">
    <property type="taxonomic scope" value="Bacteria"/>
</dbReference>
<protein>
    <submittedName>
        <fullName evidence="4">Probable ATPase involved in DNA repair</fullName>
    </submittedName>
</protein>
<dbReference type="OrthoDB" id="7366346at2"/>
<name>B6IQA0_RHOCS</name>
<evidence type="ECO:0000256" key="1">
    <source>
        <dbReference type="SAM" id="MobiDB-lite"/>
    </source>
</evidence>
<keyword evidence="2" id="KW-1133">Transmembrane helix</keyword>
<dbReference type="EMBL" id="CP000613">
    <property type="protein sequence ID" value="ACI97636.1"/>
    <property type="molecule type" value="Genomic_DNA"/>
</dbReference>
<dbReference type="KEGG" id="rce:RC1_0187"/>
<keyword evidence="5" id="KW-1185">Reference proteome</keyword>
<keyword evidence="2" id="KW-0472">Membrane</keyword>
<dbReference type="Proteomes" id="UP000001591">
    <property type="component" value="Chromosome"/>
</dbReference>
<proteinExistence type="predicted"/>
<dbReference type="RefSeq" id="WP_012565427.1">
    <property type="nucleotide sequence ID" value="NC_011420.2"/>
</dbReference>
<evidence type="ECO:0000259" key="3">
    <source>
        <dbReference type="Pfam" id="PF20072"/>
    </source>
</evidence>
<evidence type="ECO:0000313" key="4">
    <source>
        <dbReference type="EMBL" id="ACI97636.1"/>
    </source>
</evidence>
<keyword evidence="2" id="KW-0812">Transmembrane</keyword>
<gene>
    <name evidence="4" type="ordered locus">RC1_0187</name>
</gene>
<dbReference type="STRING" id="414684.RC1_0187"/>
<organism evidence="4 5">
    <name type="scientific">Rhodospirillum centenum (strain ATCC 51521 / SW)</name>
    <dbReference type="NCBI Taxonomy" id="414684"/>
    <lineage>
        <taxon>Bacteria</taxon>
        <taxon>Pseudomonadati</taxon>
        <taxon>Pseudomonadota</taxon>
        <taxon>Alphaproteobacteria</taxon>
        <taxon>Rhodospirillales</taxon>
        <taxon>Rhodospirillaceae</taxon>
        <taxon>Rhodospirillum</taxon>
    </lineage>
</organism>
<dbReference type="Pfam" id="PF20072">
    <property type="entry name" value="DUF6468"/>
    <property type="match status" value="1"/>
</dbReference>
<accession>B6IQA0</accession>
<dbReference type="HOGENOM" id="CLU_1426977_0_0_5"/>
<sequence>MASFNAELLQHGLNLGLALLFVGALVHLARLNQRLTALRGAQSELHGLLRSCSDNVDTAEKSIARLRTATQEMAVGLGRSLDEAERLKADIDATCAAARRLLARLEEGPAPAPFIAAVPEPRPVPPVAPVAAPAEPVVEADPAPKPAVATGAAEPRWVIRRQRPAAPPAPEPKTGERAALRFFRETFRGL</sequence>
<evidence type="ECO:0000256" key="2">
    <source>
        <dbReference type="SAM" id="Phobius"/>
    </source>
</evidence>